<evidence type="ECO:0000256" key="1">
    <source>
        <dbReference type="SAM" id="SignalP"/>
    </source>
</evidence>
<dbReference type="InterPro" id="IPR011329">
    <property type="entry name" value="Killer_tox_Kp4/SMK"/>
</dbReference>
<accession>A0A1B8GES8</accession>
<dbReference type="GeneID" id="28841152"/>
<feature type="domain" description="Killer toxin Kp4" evidence="2">
    <location>
        <begin position="10"/>
        <end position="122"/>
    </location>
</feature>
<reference evidence="4" key="2">
    <citation type="journal article" date="2018" name="Nat. Commun.">
        <title>Extreme sensitivity to ultraviolet light in the fungal pathogen causing white-nose syndrome of bats.</title>
        <authorList>
            <person name="Palmer J.M."/>
            <person name="Drees K.P."/>
            <person name="Foster J.T."/>
            <person name="Lindner D.L."/>
        </authorList>
    </citation>
    <scope>NUCLEOTIDE SEQUENCE [LARGE SCALE GENOMIC DNA]</scope>
    <source>
        <strain evidence="4">UAMH 10579</strain>
    </source>
</reference>
<reference evidence="3 4" key="1">
    <citation type="submission" date="2016-03" db="EMBL/GenBank/DDBJ databases">
        <title>Comparative genomics of Pseudogymnoascus destructans, the fungus causing white-nose syndrome of bats.</title>
        <authorList>
            <person name="Palmer J.M."/>
            <person name="Drees K.P."/>
            <person name="Foster J.T."/>
            <person name="Lindner D.L."/>
        </authorList>
    </citation>
    <scope>NUCLEOTIDE SEQUENCE [LARGE SCALE GENOMIC DNA]</scope>
    <source>
        <strain evidence="3 4">UAMH 10579</strain>
    </source>
</reference>
<dbReference type="Pfam" id="PF09044">
    <property type="entry name" value="Kp4"/>
    <property type="match status" value="1"/>
</dbReference>
<sequence length="139" mass="14445">MHFHTALTILVSIASIRSVSAEGINCKGAAGCSFAGSGIAKQLQKYINTANSDTWFNNGEQIACSNGICAFFQGTNGGSGGDAQRLAADIVNHRCTVCGSSPFYYPNPNDVSTFGMLTFNAVGVDCGRCLCSDPSCSDP</sequence>
<dbReference type="InterPro" id="IPR015131">
    <property type="entry name" value="Killer_tox_Kp4"/>
</dbReference>
<name>A0A1B8GES8_9PEZI</name>
<gene>
    <name evidence="3" type="ORF">VE01_07766</name>
</gene>
<evidence type="ECO:0000313" key="4">
    <source>
        <dbReference type="Proteomes" id="UP000091956"/>
    </source>
</evidence>
<dbReference type="GO" id="GO:0005576">
    <property type="term" value="C:extracellular region"/>
    <property type="evidence" value="ECO:0007669"/>
    <property type="project" value="InterPro"/>
</dbReference>
<feature type="signal peptide" evidence="1">
    <location>
        <begin position="1"/>
        <end position="21"/>
    </location>
</feature>
<organism evidence="3 4">
    <name type="scientific">Pseudogymnoascus verrucosus</name>
    <dbReference type="NCBI Taxonomy" id="342668"/>
    <lineage>
        <taxon>Eukaryota</taxon>
        <taxon>Fungi</taxon>
        <taxon>Dikarya</taxon>
        <taxon>Ascomycota</taxon>
        <taxon>Pezizomycotina</taxon>
        <taxon>Leotiomycetes</taxon>
        <taxon>Thelebolales</taxon>
        <taxon>Thelebolaceae</taxon>
        <taxon>Pseudogymnoascus</taxon>
    </lineage>
</organism>
<proteinExistence type="predicted"/>
<protein>
    <recommendedName>
        <fullName evidence="2">Killer toxin Kp4 domain-containing protein</fullName>
    </recommendedName>
</protein>
<dbReference type="EMBL" id="KV460244">
    <property type="protein sequence ID" value="OBT94339.2"/>
    <property type="molecule type" value="Genomic_DNA"/>
</dbReference>
<dbReference type="Gene3D" id="3.30.430.10">
    <property type="entry name" value="Killer Toxin P4, subunit A"/>
    <property type="match status" value="1"/>
</dbReference>
<evidence type="ECO:0000313" key="3">
    <source>
        <dbReference type="EMBL" id="OBT94339.2"/>
    </source>
</evidence>
<feature type="chain" id="PRO_5015172695" description="Killer toxin Kp4 domain-containing protein" evidence="1">
    <location>
        <begin position="22"/>
        <end position="139"/>
    </location>
</feature>
<dbReference type="AlphaFoldDB" id="A0A1B8GES8"/>
<dbReference type="SUPFAM" id="SSF55221">
    <property type="entry name" value="Yeast killer toxins"/>
    <property type="match status" value="1"/>
</dbReference>
<dbReference type="Proteomes" id="UP000091956">
    <property type="component" value="Unassembled WGS sequence"/>
</dbReference>
<dbReference type="RefSeq" id="XP_059319495.1">
    <property type="nucleotide sequence ID" value="XM_059463907.1"/>
</dbReference>
<keyword evidence="4" id="KW-1185">Reference proteome</keyword>
<evidence type="ECO:0000259" key="2">
    <source>
        <dbReference type="Pfam" id="PF09044"/>
    </source>
</evidence>
<keyword evidence="1" id="KW-0732">Signal</keyword>